<reference evidence="2" key="1">
    <citation type="submission" date="2015-04" db="UniProtKB">
        <authorList>
            <consortium name="EnsemblPlants"/>
        </authorList>
    </citation>
    <scope>IDENTIFICATION</scope>
</reference>
<dbReference type="Gramene" id="OMERI01G19240.1">
    <property type="protein sequence ID" value="OMERI01G19240.1"/>
    <property type="gene ID" value="OMERI01G19240"/>
</dbReference>
<protein>
    <submittedName>
        <fullName evidence="2">Uncharacterized protein</fullName>
    </submittedName>
</protein>
<dbReference type="HOGENOM" id="CLU_2137463_0_0_1"/>
<feature type="region of interest" description="Disordered" evidence="1">
    <location>
        <begin position="1"/>
        <end position="21"/>
    </location>
</feature>
<accession>A0A0E0C3Z6</accession>
<evidence type="ECO:0000313" key="3">
    <source>
        <dbReference type="Proteomes" id="UP000008021"/>
    </source>
</evidence>
<dbReference type="Proteomes" id="UP000008021">
    <property type="component" value="Chromosome 1"/>
</dbReference>
<evidence type="ECO:0000256" key="1">
    <source>
        <dbReference type="SAM" id="MobiDB-lite"/>
    </source>
</evidence>
<sequence length="113" mass="12674">MVQASSGKRHGDSASRRGHQATNWFSSAMDCKDQRALLNGEDIRRGREDGLLQASGFLVPGCGLVDYEFSQHVPTAYIWSCQALPLCSQIWWRLAMSFFTNFSCLEFSSCSRT</sequence>
<proteinExistence type="predicted"/>
<organism evidence="2">
    <name type="scientific">Oryza meridionalis</name>
    <dbReference type="NCBI Taxonomy" id="40149"/>
    <lineage>
        <taxon>Eukaryota</taxon>
        <taxon>Viridiplantae</taxon>
        <taxon>Streptophyta</taxon>
        <taxon>Embryophyta</taxon>
        <taxon>Tracheophyta</taxon>
        <taxon>Spermatophyta</taxon>
        <taxon>Magnoliopsida</taxon>
        <taxon>Liliopsida</taxon>
        <taxon>Poales</taxon>
        <taxon>Poaceae</taxon>
        <taxon>BOP clade</taxon>
        <taxon>Oryzoideae</taxon>
        <taxon>Oryzeae</taxon>
        <taxon>Oryzinae</taxon>
        <taxon>Oryza</taxon>
    </lineage>
</organism>
<keyword evidence="3" id="KW-1185">Reference proteome</keyword>
<dbReference type="AlphaFoldDB" id="A0A0E0C3Z6"/>
<dbReference type="EnsemblPlants" id="OMERI01G19240.1">
    <property type="protein sequence ID" value="OMERI01G19240.1"/>
    <property type="gene ID" value="OMERI01G19240"/>
</dbReference>
<evidence type="ECO:0000313" key="2">
    <source>
        <dbReference type="EnsemblPlants" id="OMERI01G19240.1"/>
    </source>
</evidence>
<reference evidence="2" key="2">
    <citation type="submission" date="2018-05" db="EMBL/GenBank/DDBJ databases">
        <title>OmerRS3 (Oryza meridionalis Reference Sequence Version 3).</title>
        <authorList>
            <person name="Zhang J."/>
            <person name="Kudrna D."/>
            <person name="Lee S."/>
            <person name="Talag J."/>
            <person name="Welchert J."/>
            <person name="Wing R.A."/>
        </authorList>
    </citation>
    <scope>NUCLEOTIDE SEQUENCE [LARGE SCALE GENOMIC DNA]</scope>
    <source>
        <strain evidence="2">cv. OR44</strain>
    </source>
</reference>
<name>A0A0E0C3Z6_9ORYZ</name>